<evidence type="ECO:0000313" key="4">
    <source>
        <dbReference type="Proteomes" id="UP000008838"/>
    </source>
</evidence>
<feature type="compositionally biased region" description="Basic residues" evidence="1">
    <location>
        <begin position="71"/>
        <end position="81"/>
    </location>
</feature>
<feature type="domain" description="Type III restriction enzyme C-terminal endonuclease" evidence="2">
    <location>
        <begin position="3"/>
        <end position="38"/>
    </location>
</feature>
<dbReference type="GO" id="GO:0015668">
    <property type="term" value="F:type III site-specific deoxyribonuclease activity"/>
    <property type="evidence" value="ECO:0007669"/>
    <property type="project" value="InterPro"/>
</dbReference>
<dbReference type="InterPro" id="IPR045572">
    <property type="entry name" value="RE_endonuc_C"/>
</dbReference>
<proteinExistence type="predicted"/>
<dbReference type="eggNOG" id="COG3587">
    <property type="taxonomic scope" value="Bacteria"/>
</dbReference>
<accession>B2GJY7</accession>
<dbReference type="STRING" id="378753.KRH_07450"/>
<evidence type="ECO:0000256" key="1">
    <source>
        <dbReference type="SAM" id="MobiDB-lite"/>
    </source>
</evidence>
<dbReference type="Pfam" id="PF19778">
    <property type="entry name" value="RE_endonuc"/>
    <property type="match status" value="1"/>
</dbReference>
<dbReference type="EMBL" id="AP009152">
    <property type="protein sequence ID" value="BAG29092.1"/>
    <property type="molecule type" value="Genomic_DNA"/>
</dbReference>
<keyword evidence="4" id="KW-1185">Reference proteome</keyword>
<name>B2GJY7_KOCRD</name>
<evidence type="ECO:0000313" key="3">
    <source>
        <dbReference type="EMBL" id="BAG29092.1"/>
    </source>
</evidence>
<sequence>MDRVYMIHETKNTEEEIKCRPTENAKIKAATERFRAIGVGDYVVSVPGKWRVREAAFEQSRLGSSHESKAGRRSRQTRKQV</sequence>
<dbReference type="HOGENOM" id="CLU_2569347_0_0_11"/>
<evidence type="ECO:0000259" key="2">
    <source>
        <dbReference type="Pfam" id="PF19778"/>
    </source>
</evidence>
<gene>
    <name evidence="3" type="ordered locus">KRH_07450</name>
</gene>
<reference evidence="3 4" key="1">
    <citation type="journal article" date="2008" name="J. Bacteriol.">
        <title>Complete genome sequence of the soil actinomycete Kocuria rhizophila.</title>
        <authorList>
            <person name="Takarada H."/>
            <person name="Sekine M."/>
            <person name="Kosugi H."/>
            <person name="Matsuo Y."/>
            <person name="Fujisawa T."/>
            <person name="Omata S."/>
            <person name="Kishi E."/>
            <person name="Shimizu A."/>
            <person name="Tsukatani N."/>
            <person name="Tanikawa S."/>
            <person name="Fujita N."/>
            <person name="Harayama S."/>
        </authorList>
    </citation>
    <scope>NUCLEOTIDE SEQUENCE [LARGE SCALE GENOMIC DNA]</scope>
    <source>
        <strain evidence="4">ATCC 9341 / DSM 348 / NBRC 103217 / DC2201</strain>
    </source>
</reference>
<dbReference type="AlphaFoldDB" id="B2GJY7"/>
<dbReference type="Proteomes" id="UP000008838">
    <property type="component" value="Chromosome"/>
</dbReference>
<protein>
    <recommendedName>
        <fullName evidence="2">Type III restriction enzyme C-terminal endonuclease domain-containing protein</fullName>
    </recommendedName>
</protein>
<dbReference type="KEGG" id="krh:KRH_07450"/>
<feature type="region of interest" description="Disordered" evidence="1">
    <location>
        <begin position="57"/>
        <end position="81"/>
    </location>
</feature>
<organism evidence="3 4">
    <name type="scientific">Kocuria rhizophila (strain ATCC 9341 / DSM 348 / NBRC 103217 / DC2201)</name>
    <dbReference type="NCBI Taxonomy" id="378753"/>
    <lineage>
        <taxon>Bacteria</taxon>
        <taxon>Bacillati</taxon>
        <taxon>Actinomycetota</taxon>
        <taxon>Actinomycetes</taxon>
        <taxon>Micrococcales</taxon>
        <taxon>Micrococcaceae</taxon>
        <taxon>Kocuria</taxon>
    </lineage>
</organism>